<dbReference type="InterPro" id="IPR029063">
    <property type="entry name" value="SAM-dependent_MTases_sf"/>
</dbReference>
<name>A0A402AU69_9CHLR</name>
<evidence type="ECO:0000259" key="4">
    <source>
        <dbReference type="Pfam" id="PF08241"/>
    </source>
</evidence>
<dbReference type="Pfam" id="PF08241">
    <property type="entry name" value="Methyltransf_11"/>
    <property type="match status" value="1"/>
</dbReference>
<evidence type="ECO:0000256" key="2">
    <source>
        <dbReference type="ARBA" id="ARBA00022603"/>
    </source>
</evidence>
<dbReference type="AlphaFoldDB" id="A0A402AU69"/>
<keyword evidence="6" id="KW-1185">Reference proteome</keyword>
<keyword evidence="3 5" id="KW-0808">Transferase</keyword>
<dbReference type="PANTHER" id="PTHR44942:SF4">
    <property type="entry name" value="METHYLTRANSFERASE TYPE 11 DOMAIN-CONTAINING PROTEIN"/>
    <property type="match status" value="1"/>
</dbReference>
<reference evidence="6" key="1">
    <citation type="submission" date="2018-12" db="EMBL/GenBank/DDBJ databases">
        <title>Tengunoibacter tsumagoiensis gen. nov., sp. nov., Dictyobacter kobayashii sp. nov., D. alpinus sp. nov., and D. joshuensis sp. nov. and description of Dictyobacteraceae fam. nov. within the order Ktedonobacterales isolated from Tengu-no-mugimeshi.</title>
        <authorList>
            <person name="Wang C.M."/>
            <person name="Zheng Y."/>
            <person name="Sakai Y."/>
            <person name="Toyoda A."/>
            <person name="Minakuchi Y."/>
            <person name="Abe K."/>
            <person name="Yokota A."/>
            <person name="Yabe S."/>
        </authorList>
    </citation>
    <scope>NUCLEOTIDE SEQUENCE [LARGE SCALE GENOMIC DNA]</scope>
    <source>
        <strain evidence="6">Uno11</strain>
    </source>
</reference>
<comment type="similarity">
    <text evidence="1">Belongs to the methyltransferase superfamily.</text>
</comment>
<sequence>MTQNSTHTGVSQPEEQAQNQLIQQRFGVVAKDYVTSAVHAQGPDLPWLVEVAALTGNEVVVDLATGAGHTAYALAPYAREVIAIDFTVPMLEAAEKRAQELRLDNIRFVEGDAHSLPLAAQSVDVLACRLAAHHFIDIEQAVREWARVLKSGGKLLLIDSIGPEDPTLDEYVNLIEVLRDPSHVRNHSVSEWIELLNAAGIAARHERTWGIHMDVPTWTQRQRTPAQNVERILQLFSTATVDARTYLNIELNDNIYTFDLPAALITGIRA</sequence>
<gene>
    <name evidence="5" type="primary">ycgJ_2</name>
    <name evidence="5" type="ORF">KDK_64510</name>
</gene>
<dbReference type="CDD" id="cd02440">
    <property type="entry name" value="AdoMet_MTases"/>
    <property type="match status" value="1"/>
</dbReference>
<dbReference type="Gene3D" id="3.40.50.150">
    <property type="entry name" value="Vaccinia Virus protein VP39"/>
    <property type="match status" value="1"/>
</dbReference>
<dbReference type="InterPro" id="IPR051052">
    <property type="entry name" value="Diverse_substrate_MTase"/>
</dbReference>
<proteinExistence type="inferred from homology"/>
<evidence type="ECO:0000256" key="1">
    <source>
        <dbReference type="ARBA" id="ARBA00008361"/>
    </source>
</evidence>
<dbReference type="EMBL" id="BIFS01000002">
    <property type="protein sequence ID" value="GCE22651.1"/>
    <property type="molecule type" value="Genomic_DNA"/>
</dbReference>
<keyword evidence="2 5" id="KW-0489">Methyltransferase</keyword>
<dbReference type="GO" id="GO:0032259">
    <property type="term" value="P:methylation"/>
    <property type="evidence" value="ECO:0007669"/>
    <property type="project" value="UniProtKB-KW"/>
</dbReference>
<dbReference type="Proteomes" id="UP000287188">
    <property type="component" value="Unassembled WGS sequence"/>
</dbReference>
<dbReference type="GO" id="GO:0008757">
    <property type="term" value="F:S-adenosylmethionine-dependent methyltransferase activity"/>
    <property type="evidence" value="ECO:0007669"/>
    <property type="project" value="InterPro"/>
</dbReference>
<evidence type="ECO:0000313" key="5">
    <source>
        <dbReference type="EMBL" id="GCE22651.1"/>
    </source>
</evidence>
<protein>
    <submittedName>
        <fullName evidence="5">Putative methyltransferase YcgJ</fullName>
    </submittedName>
</protein>
<dbReference type="PANTHER" id="PTHR44942">
    <property type="entry name" value="METHYLTRANSF_11 DOMAIN-CONTAINING PROTEIN"/>
    <property type="match status" value="1"/>
</dbReference>
<dbReference type="InterPro" id="IPR013216">
    <property type="entry name" value="Methyltransf_11"/>
</dbReference>
<evidence type="ECO:0000313" key="6">
    <source>
        <dbReference type="Proteomes" id="UP000287188"/>
    </source>
</evidence>
<evidence type="ECO:0000256" key="3">
    <source>
        <dbReference type="ARBA" id="ARBA00022679"/>
    </source>
</evidence>
<feature type="domain" description="Methyltransferase type 11" evidence="4">
    <location>
        <begin position="61"/>
        <end position="156"/>
    </location>
</feature>
<comment type="caution">
    <text evidence="5">The sequence shown here is derived from an EMBL/GenBank/DDBJ whole genome shotgun (WGS) entry which is preliminary data.</text>
</comment>
<dbReference type="SUPFAM" id="SSF53335">
    <property type="entry name" value="S-adenosyl-L-methionine-dependent methyltransferases"/>
    <property type="match status" value="1"/>
</dbReference>
<organism evidence="5 6">
    <name type="scientific">Dictyobacter kobayashii</name>
    <dbReference type="NCBI Taxonomy" id="2014872"/>
    <lineage>
        <taxon>Bacteria</taxon>
        <taxon>Bacillati</taxon>
        <taxon>Chloroflexota</taxon>
        <taxon>Ktedonobacteria</taxon>
        <taxon>Ktedonobacterales</taxon>
        <taxon>Dictyobacteraceae</taxon>
        <taxon>Dictyobacter</taxon>
    </lineage>
</organism>
<accession>A0A402AU69</accession>
<dbReference type="RefSeq" id="WP_161977816.1">
    <property type="nucleotide sequence ID" value="NZ_BIFS01000002.1"/>
</dbReference>